<dbReference type="AlphaFoldDB" id="A0AA88H4S7"/>
<organism evidence="2 3">
    <name type="scientific">Naegleria lovaniensis</name>
    <name type="common">Amoeba</name>
    <dbReference type="NCBI Taxonomy" id="51637"/>
    <lineage>
        <taxon>Eukaryota</taxon>
        <taxon>Discoba</taxon>
        <taxon>Heterolobosea</taxon>
        <taxon>Tetramitia</taxon>
        <taxon>Eutetramitia</taxon>
        <taxon>Vahlkampfiidae</taxon>
        <taxon>Naegleria</taxon>
    </lineage>
</organism>
<feature type="region of interest" description="Disordered" evidence="1">
    <location>
        <begin position="82"/>
        <end position="104"/>
    </location>
</feature>
<reference evidence="2 3" key="1">
    <citation type="journal article" date="2018" name="BMC Genomics">
        <title>The genome of Naegleria lovaniensis, the basis for a comparative approach to unravel pathogenicity factors of the human pathogenic amoeba N. fowleri.</title>
        <authorList>
            <person name="Liechti N."/>
            <person name="Schurch N."/>
            <person name="Bruggmann R."/>
            <person name="Wittwer M."/>
        </authorList>
    </citation>
    <scope>NUCLEOTIDE SEQUENCE [LARGE SCALE GENOMIC DNA]</scope>
    <source>
        <strain evidence="2 3">ATCC 30569</strain>
    </source>
</reference>
<gene>
    <name evidence="2" type="ORF">C9374_011556</name>
</gene>
<evidence type="ECO:0000256" key="1">
    <source>
        <dbReference type="SAM" id="MobiDB-lite"/>
    </source>
</evidence>
<protein>
    <submittedName>
        <fullName evidence="2">Uncharacterized protein</fullName>
    </submittedName>
</protein>
<keyword evidence="3" id="KW-1185">Reference proteome</keyword>
<accession>A0AA88H4S7</accession>
<dbReference type="GeneID" id="68104010"/>
<evidence type="ECO:0000313" key="2">
    <source>
        <dbReference type="EMBL" id="KAG2392831.1"/>
    </source>
</evidence>
<dbReference type="Proteomes" id="UP000816034">
    <property type="component" value="Unassembled WGS sequence"/>
</dbReference>
<evidence type="ECO:0000313" key="3">
    <source>
        <dbReference type="Proteomes" id="UP000816034"/>
    </source>
</evidence>
<feature type="compositionally biased region" description="Basic residues" evidence="1">
    <location>
        <begin position="92"/>
        <end position="102"/>
    </location>
</feature>
<name>A0AA88H4S7_NAELO</name>
<sequence>MLQNQSPFDELICANILLYTHPSGWLDMKPSLISKTFHRVLISETFHAQYIREVFGLVNFPNKERVLQQAIRLFGIEDDTNQNAKPPLGDKKKPKLKKRKTTPVKEEPLQRHIHSISDIFKYYVELCYEHGVPALRKKVNQLLLKYSKQTQENHDLTILEQISNLIEMERFSHVLCAKFEEMFTNGMNLDNRTGPQISISASILKDLFGGQYGFKEVFVRKLQDSKSEWENNFRVEFTLFLECGYPLDIICDFKHERQTYDFCYSFRKQVCIQNTMKTVFTHNYNVQVEGERDGDGWYSDHLLRNLKSVLFLNLESEEIQNLLVSNFKDPNQREQCFNSILGEFLQAAFVEHELPYNSAAELQCVRGLPTLLNA</sequence>
<proteinExistence type="predicted"/>
<dbReference type="EMBL" id="PYSW02000004">
    <property type="protein sequence ID" value="KAG2392831.1"/>
    <property type="molecule type" value="Genomic_DNA"/>
</dbReference>
<dbReference type="RefSeq" id="XP_044554725.1">
    <property type="nucleotide sequence ID" value="XM_044687224.1"/>
</dbReference>
<comment type="caution">
    <text evidence="2">The sequence shown here is derived from an EMBL/GenBank/DDBJ whole genome shotgun (WGS) entry which is preliminary data.</text>
</comment>